<protein>
    <submittedName>
        <fullName evidence="1">Uncharacterized protein</fullName>
    </submittedName>
</protein>
<reference evidence="1 2" key="1">
    <citation type="submission" date="2024-02" db="EMBL/GenBank/DDBJ databases">
        <authorList>
            <person name="Daric V."/>
            <person name="Darras S."/>
        </authorList>
    </citation>
    <scope>NUCLEOTIDE SEQUENCE [LARGE SCALE GENOMIC DNA]</scope>
</reference>
<accession>A0ABP0G924</accession>
<name>A0ABP0G924_CLALP</name>
<dbReference type="Proteomes" id="UP001642483">
    <property type="component" value="Unassembled WGS sequence"/>
</dbReference>
<proteinExistence type="predicted"/>
<evidence type="ECO:0000313" key="1">
    <source>
        <dbReference type="EMBL" id="CAK8688120.1"/>
    </source>
</evidence>
<keyword evidence="2" id="KW-1185">Reference proteome</keyword>
<sequence>MEGQNKPFTIGFLAVCGVAQGYADLFLCVGICGTNSNHLPSSSIFLKSSFYSQASREFIGRSCQVIAGMKIKATRRGWSTTPRLETDSGFVRVNLHDIRVRTNPNNLPRRTSLVFSTLNCSCKGG</sequence>
<comment type="caution">
    <text evidence="1">The sequence shown here is derived from an EMBL/GenBank/DDBJ whole genome shotgun (WGS) entry which is preliminary data.</text>
</comment>
<gene>
    <name evidence="1" type="ORF">CVLEPA_LOCUS20153</name>
</gene>
<dbReference type="EMBL" id="CAWYQH010000108">
    <property type="protein sequence ID" value="CAK8688120.1"/>
    <property type="molecule type" value="Genomic_DNA"/>
</dbReference>
<organism evidence="1 2">
    <name type="scientific">Clavelina lepadiformis</name>
    <name type="common">Light-bulb sea squirt</name>
    <name type="synonym">Ascidia lepadiformis</name>
    <dbReference type="NCBI Taxonomy" id="159417"/>
    <lineage>
        <taxon>Eukaryota</taxon>
        <taxon>Metazoa</taxon>
        <taxon>Chordata</taxon>
        <taxon>Tunicata</taxon>
        <taxon>Ascidiacea</taxon>
        <taxon>Aplousobranchia</taxon>
        <taxon>Clavelinidae</taxon>
        <taxon>Clavelina</taxon>
    </lineage>
</organism>
<evidence type="ECO:0000313" key="2">
    <source>
        <dbReference type="Proteomes" id="UP001642483"/>
    </source>
</evidence>